<comment type="caution">
    <text evidence="1">The sequence shown here is derived from an EMBL/GenBank/DDBJ whole genome shotgun (WGS) entry which is preliminary data.</text>
</comment>
<dbReference type="EMBL" id="JACGCI010000058">
    <property type="protein sequence ID" value="KAF6750155.1"/>
    <property type="molecule type" value="Genomic_DNA"/>
</dbReference>
<dbReference type="OrthoDB" id="3068265at2759"/>
<protein>
    <submittedName>
        <fullName evidence="1">Uncharacterized protein</fullName>
    </submittedName>
</protein>
<name>A0A8H6M0T1_9AGAR</name>
<dbReference type="AlphaFoldDB" id="A0A8H6M0T1"/>
<reference evidence="1 2" key="1">
    <citation type="submission" date="2020-07" db="EMBL/GenBank/DDBJ databases">
        <title>Comparative genomics of pyrophilous fungi reveals a link between fire events and developmental genes.</title>
        <authorList>
            <consortium name="DOE Joint Genome Institute"/>
            <person name="Steindorff A.S."/>
            <person name="Carver A."/>
            <person name="Calhoun S."/>
            <person name="Stillman K."/>
            <person name="Liu H."/>
            <person name="Lipzen A."/>
            <person name="Pangilinan J."/>
            <person name="Labutti K."/>
            <person name="Bruns T.D."/>
            <person name="Grigoriev I.V."/>
        </authorList>
    </citation>
    <scope>NUCLEOTIDE SEQUENCE [LARGE SCALE GENOMIC DNA]</scope>
    <source>
        <strain evidence="1 2">CBS 144469</strain>
    </source>
</reference>
<accession>A0A8H6M0T1</accession>
<sequence>MMKALDALRDMDVSEFQALLNYTSSRTWAAAYHCACRLDSLSAPEKQTIIRVLQSEVMAGNFIMGVGVTFYENRLIVPTALRGITKLVLLEFIPNPEAFLAVVGDTKDGTRDAILPRYVGDWWTKWDPKKPAESLSLEDVVAIWESQVIKHPIVQTRSDFEVNIAALPKPELQKAHSVAQDAMVFIDAELEANFNQLLAISENIVKREALREDLDKLAKRLVDNEVSELPL</sequence>
<keyword evidence="2" id="KW-1185">Reference proteome</keyword>
<evidence type="ECO:0000313" key="2">
    <source>
        <dbReference type="Proteomes" id="UP000521943"/>
    </source>
</evidence>
<evidence type="ECO:0000313" key="1">
    <source>
        <dbReference type="EMBL" id="KAF6750155.1"/>
    </source>
</evidence>
<proteinExistence type="predicted"/>
<gene>
    <name evidence="1" type="ORF">DFP72DRAFT_1072494</name>
</gene>
<dbReference type="Proteomes" id="UP000521943">
    <property type="component" value="Unassembled WGS sequence"/>
</dbReference>
<organism evidence="1 2">
    <name type="scientific">Ephemerocybe angulata</name>
    <dbReference type="NCBI Taxonomy" id="980116"/>
    <lineage>
        <taxon>Eukaryota</taxon>
        <taxon>Fungi</taxon>
        <taxon>Dikarya</taxon>
        <taxon>Basidiomycota</taxon>
        <taxon>Agaricomycotina</taxon>
        <taxon>Agaricomycetes</taxon>
        <taxon>Agaricomycetidae</taxon>
        <taxon>Agaricales</taxon>
        <taxon>Agaricineae</taxon>
        <taxon>Psathyrellaceae</taxon>
        <taxon>Ephemerocybe</taxon>
    </lineage>
</organism>